<evidence type="ECO:0000256" key="6">
    <source>
        <dbReference type="SAM" id="SignalP"/>
    </source>
</evidence>
<dbReference type="PANTHER" id="PTHR42973">
    <property type="entry name" value="BINDING OXIDOREDUCTASE, PUTATIVE (AFU_ORTHOLOGUE AFUA_1G17690)-RELATED"/>
    <property type="match status" value="1"/>
</dbReference>
<keyword evidence="6" id="KW-0732">Signal</keyword>
<evidence type="ECO:0000313" key="9">
    <source>
        <dbReference type="Proteomes" id="UP000014074"/>
    </source>
</evidence>
<dbReference type="InterPro" id="IPR050416">
    <property type="entry name" value="FAD-linked_Oxidoreductase"/>
</dbReference>
<reference evidence="9" key="1">
    <citation type="journal article" date="2013" name="Genome Announc.">
        <title>Draft genome sequence of the ascomycete Phaeoacremonium aleophilum strain UCR-PA7, a causal agent of the esca disease complex in grapevines.</title>
        <authorList>
            <person name="Blanco-Ulate B."/>
            <person name="Rolshausen P."/>
            <person name="Cantu D."/>
        </authorList>
    </citation>
    <scope>NUCLEOTIDE SEQUENCE [LARGE SCALE GENOMIC DNA]</scope>
    <source>
        <strain evidence="9">UCR-PA7</strain>
    </source>
</reference>
<comment type="cofactor">
    <cofactor evidence="1">
        <name>FAD</name>
        <dbReference type="ChEBI" id="CHEBI:57692"/>
    </cofactor>
</comment>
<keyword evidence="5" id="KW-0560">Oxidoreductase</keyword>
<keyword evidence="4" id="KW-0274">FAD</keyword>
<feature type="signal peptide" evidence="6">
    <location>
        <begin position="1"/>
        <end position="19"/>
    </location>
</feature>
<dbReference type="Pfam" id="PF08031">
    <property type="entry name" value="BBE"/>
    <property type="match status" value="1"/>
</dbReference>
<dbReference type="InterPro" id="IPR016166">
    <property type="entry name" value="FAD-bd_PCMH"/>
</dbReference>
<dbReference type="GO" id="GO:0071949">
    <property type="term" value="F:FAD binding"/>
    <property type="evidence" value="ECO:0007669"/>
    <property type="project" value="InterPro"/>
</dbReference>
<dbReference type="InterPro" id="IPR016169">
    <property type="entry name" value="FAD-bd_PCMH_sub2"/>
</dbReference>
<dbReference type="InterPro" id="IPR012951">
    <property type="entry name" value="BBE"/>
</dbReference>
<dbReference type="OrthoDB" id="9983560at2759"/>
<dbReference type="eggNOG" id="ENOG502R8I5">
    <property type="taxonomic scope" value="Eukaryota"/>
</dbReference>
<dbReference type="SUPFAM" id="SSF56176">
    <property type="entry name" value="FAD-binding/transporter-associated domain-like"/>
    <property type="match status" value="1"/>
</dbReference>
<dbReference type="InterPro" id="IPR036318">
    <property type="entry name" value="FAD-bd_PCMH-like_sf"/>
</dbReference>
<keyword evidence="9" id="KW-1185">Reference proteome</keyword>
<sequence>MKVSHATSLLLALGSHAAAKQCHCLPEDSCWPGEAKWRQLNATVGGQLVKVQPIGAVCHDPTYDEAKCAELQANWDEVETHYLSMSSLMTSYSTGQTCDPFAPRESPCTIGNYNTYTVNATKVEDVKAALDFAKKNNIRFVVRNTGHDFWGRSIGHGGLAVRIANLKDNKVIDWNDKWYKGPAFKMGAGMMGFEAQQILESHGYVMVSGYCPSVGPAGGYVQGGGHSPLSSHFGMAADQTLEYEVLTAGGKLIQASRTENSDLFFALNGGGAGTWGVVISMTVRVYEMLPMAGAQMFIDPTTMDPEVFWAMVDKFYSLIPDFTDQGAYITYAYGPSHFGLFPFSAYNKTAAEVEMMLKPFTDYLAENNITPLFTLYNDSPTYLQHVATNFAKSQPTKEWPSGGRMMPREVLKSPTRRAELVKVMRKIVSTGALTSSTSMRPLDRTGNPTSLHPAWRNADALVIMTWPWENNAPELMQQKVDMFANELSPLLIEVAPESGSYSNEADIYMKEWRHELYGPNWNRLLQIKEKYDPNGVFWSKHTPGADMWRVDADGRMCKSGCKPKSKM</sequence>
<dbReference type="Proteomes" id="UP000014074">
    <property type="component" value="Unassembled WGS sequence"/>
</dbReference>
<dbReference type="PROSITE" id="PS51387">
    <property type="entry name" value="FAD_PCMH"/>
    <property type="match status" value="1"/>
</dbReference>
<evidence type="ECO:0000256" key="4">
    <source>
        <dbReference type="ARBA" id="ARBA00022827"/>
    </source>
</evidence>
<evidence type="ECO:0000313" key="8">
    <source>
        <dbReference type="EMBL" id="EON99951.1"/>
    </source>
</evidence>
<dbReference type="Gene3D" id="3.30.465.10">
    <property type="match status" value="2"/>
</dbReference>
<dbReference type="KEGG" id="tmn:UCRPA7_4533"/>
<dbReference type="GeneID" id="19324994"/>
<evidence type="ECO:0000256" key="1">
    <source>
        <dbReference type="ARBA" id="ARBA00001974"/>
    </source>
</evidence>
<evidence type="ECO:0000256" key="2">
    <source>
        <dbReference type="ARBA" id="ARBA00005466"/>
    </source>
</evidence>
<dbReference type="PANTHER" id="PTHR42973:SF39">
    <property type="entry name" value="FAD-BINDING PCMH-TYPE DOMAIN-CONTAINING PROTEIN"/>
    <property type="match status" value="1"/>
</dbReference>
<proteinExistence type="inferred from homology"/>
<evidence type="ECO:0000256" key="5">
    <source>
        <dbReference type="ARBA" id="ARBA00023002"/>
    </source>
</evidence>
<comment type="similarity">
    <text evidence="2">Belongs to the oxygen-dependent FAD-linked oxidoreductase family.</text>
</comment>
<feature type="domain" description="FAD-binding PCMH-type" evidence="7">
    <location>
        <begin position="109"/>
        <end position="288"/>
    </location>
</feature>
<accession>R8BKW2</accession>
<dbReference type="RefSeq" id="XP_007915277.1">
    <property type="nucleotide sequence ID" value="XM_007917086.1"/>
</dbReference>
<dbReference type="Pfam" id="PF01565">
    <property type="entry name" value="FAD_binding_4"/>
    <property type="match status" value="1"/>
</dbReference>
<protein>
    <submittedName>
        <fullName evidence="8">Putative isoamyl alcohol protein</fullName>
    </submittedName>
</protein>
<evidence type="ECO:0000259" key="7">
    <source>
        <dbReference type="PROSITE" id="PS51387"/>
    </source>
</evidence>
<feature type="chain" id="PRO_5004452131" evidence="6">
    <location>
        <begin position="20"/>
        <end position="567"/>
    </location>
</feature>
<organism evidence="8 9">
    <name type="scientific">Phaeoacremonium minimum (strain UCR-PA7)</name>
    <name type="common">Esca disease fungus</name>
    <name type="synonym">Togninia minima</name>
    <dbReference type="NCBI Taxonomy" id="1286976"/>
    <lineage>
        <taxon>Eukaryota</taxon>
        <taxon>Fungi</taxon>
        <taxon>Dikarya</taxon>
        <taxon>Ascomycota</taxon>
        <taxon>Pezizomycotina</taxon>
        <taxon>Sordariomycetes</taxon>
        <taxon>Sordariomycetidae</taxon>
        <taxon>Togniniales</taxon>
        <taxon>Togniniaceae</taxon>
        <taxon>Phaeoacremonium</taxon>
    </lineage>
</organism>
<dbReference type="HOGENOM" id="CLU_018354_4_2_1"/>
<dbReference type="GO" id="GO:0016491">
    <property type="term" value="F:oxidoreductase activity"/>
    <property type="evidence" value="ECO:0007669"/>
    <property type="project" value="UniProtKB-KW"/>
</dbReference>
<keyword evidence="3" id="KW-0285">Flavoprotein</keyword>
<evidence type="ECO:0000256" key="3">
    <source>
        <dbReference type="ARBA" id="ARBA00022630"/>
    </source>
</evidence>
<name>R8BKW2_PHAM7</name>
<gene>
    <name evidence="8" type="ORF">UCRPA7_4533</name>
</gene>
<dbReference type="EMBL" id="KB933120">
    <property type="protein sequence ID" value="EON99951.1"/>
    <property type="molecule type" value="Genomic_DNA"/>
</dbReference>
<dbReference type="InterPro" id="IPR006094">
    <property type="entry name" value="Oxid_FAD_bind_N"/>
</dbReference>
<dbReference type="AlphaFoldDB" id="R8BKW2"/>